<dbReference type="SMART" id="SM00382">
    <property type="entry name" value="AAA"/>
    <property type="match status" value="1"/>
</dbReference>
<feature type="domain" description="AAA+ ATPase" evidence="2">
    <location>
        <begin position="290"/>
        <end position="457"/>
    </location>
</feature>
<dbReference type="CDD" id="cd00009">
    <property type="entry name" value="AAA"/>
    <property type="match status" value="1"/>
</dbReference>
<feature type="region of interest" description="Disordered" evidence="1">
    <location>
        <begin position="1"/>
        <end position="23"/>
    </location>
</feature>
<dbReference type="InterPro" id="IPR027417">
    <property type="entry name" value="P-loop_NTPase"/>
</dbReference>
<reference evidence="3 4" key="1">
    <citation type="submission" date="2020-08" db="EMBL/GenBank/DDBJ databases">
        <title>Genome sequence of Phycicoccus endophyticus JCM 31784T.</title>
        <authorList>
            <person name="Hyun D.-W."/>
            <person name="Bae J.-W."/>
        </authorList>
    </citation>
    <scope>NUCLEOTIDE SEQUENCE [LARGE SCALE GENOMIC DNA]</scope>
    <source>
        <strain evidence="3 4">JCM 31784</strain>
    </source>
</reference>
<sequence>MHTGPAPRRPWLPPLASRLTGDGCPPGTVALVDDPDRQRVRHLAWSEQTPLWRVVGPARSGRTQALRSLVHAAAELLAPSRLHVQVLGGALADLRALPHVGTVAPTEDQAAVGAVLDHLEHAARGEDAPLALLVVDGLDRLEDDTHAVTPAGERVARLVRDARALVAVAGGRDLLRPRWAGLGGEALLLGPRDPLDAALLGTPLTDVGTSPTPGRGVLARDGCELQVVLTPADGSRPLAGGAPGAAPWTYRALPRRVLRREVLQAPTAPGWLLGLTGPSAEPWAWSPERDGRLLLLAGPPGSGRSTALRTLARSAALVGQPLVCVCPDPSAPPTWPSVDDAVTAGDVDRLVALRRRHPGLLVLVDDADRLDDAPVRPVLEEITELLHRDGGAMVVAGSSTALASRLRGLDARAARERRGLLLRPRQDDGHLLGLARAALPADPGPPGRGVLVLDSGSALLQVLTDEEGPSAVSPGDPSRR</sequence>
<evidence type="ECO:0000313" key="3">
    <source>
        <dbReference type="EMBL" id="QNN50052.1"/>
    </source>
</evidence>
<evidence type="ECO:0000313" key="4">
    <source>
        <dbReference type="Proteomes" id="UP000515976"/>
    </source>
</evidence>
<protein>
    <recommendedName>
        <fullName evidence="2">AAA+ ATPase domain-containing protein</fullName>
    </recommendedName>
</protein>
<dbReference type="RefSeq" id="WP_187566765.1">
    <property type="nucleotide sequence ID" value="NZ_CP060712.1"/>
</dbReference>
<gene>
    <name evidence="3" type="ORF">H9L10_02965</name>
</gene>
<name>A0A7G9R377_9MICO</name>
<dbReference type="EMBL" id="CP060712">
    <property type="protein sequence ID" value="QNN50052.1"/>
    <property type="molecule type" value="Genomic_DNA"/>
</dbReference>
<dbReference type="Proteomes" id="UP000515976">
    <property type="component" value="Chromosome"/>
</dbReference>
<keyword evidence="4" id="KW-1185">Reference proteome</keyword>
<evidence type="ECO:0000259" key="2">
    <source>
        <dbReference type="SMART" id="SM00382"/>
    </source>
</evidence>
<evidence type="ECO:0000256" key="1">
    <source>
        <dbReference type="SAM" id="MobiDB-lite"/>
    </source>
</evidence>
<proteinExistence type="predicted"/>
<dbReference type="KEGG" id="pei:H9L10_02965"/>
<dbReference type="AlphaFoldDB" id="A0A7G9R377"/>
<dbReference type="InterPro" id="IPR003593">
    <property type="entry name" value="AAA+_ATPase"/>
</dbReference>
<organism evidence="3 4">
    <name type="scientific">Phycicoccus endophyticus</name>
    <dbReference type="NCBI Taxonomy" id="1690220"/>
    <lineage>
        <taxon>Bacteria</taxon>
        <taxon>Bacillati</taxon>
        <taxon>Actinomycetota</taxon>
        <taxon>Actinomycetes</taxon>
        <taxon>Micrococcales</taxon>
        <taxon>Intrasporangiaceae</taxon>
        <taxon>Phycicoccus</taxon>
    </lineage>
</organism>
<dbReference type="Gene3D" id="3.40.50.300">
    <property type="entry name" value="P-loop containing nucleotide triphosphate hydrolases"/>
    <property type="match status" value="2"/>
</dbReference>
<dbReference type="SUPFAM" id="SSF52540">
    <property type="entry name" value="P-loop containing nucleoside triphosphate hydrolases"/>
    <property type="match status" value="1"/>
</dbReference>
<accession>A0A7G9R377</accession>